<dbReference type="Proteomes" id="UP000326994">
    <property type="component" value="Unassembled WGS sequence"/>
</dbReference>
<gene>
    <name evidence="2" type="ORF">ULMS_22710</name>
</gene>
<feature type="chain" id="PRO_5023926517" evidence="1">
    <location>
        <begin position="25"/>
        <end position="200"/>
    </location>
</feature>
<dbReference type="EMBL" id="BKCF01000004">
    <property type="protein sequence ID" value="GEQ86763.1"/>
    <property type="molecule type" value="Genomic_DNA"/>
</dbReference>
<feature type="signal peptide" evidence="1">
    <location>
        <begin position="1"/>
        <end position="24"/>
    </location>
</feature>
<accession>A0A5J4FXH9</accession>
<evidence type="ECO:0000313" key="2">
    <source>
        <dbReference type="EMBL" id="GEQ86763.1"/>
    </source>
</evidence>
<dbReference type="RefSeq" id="WP_151894683.1">
    <property type="nucleotide sequence ID" value="NZ_BKCF01000004.1"/>
</dbReference>
<keyword evidence="3" id="KW-1185">Reference proteome</keyword>
<name>A0A5J4FXH9_9FLAO</name>
<protein>
    <submittedName>
        <fullName evidence="2">Uncharacterized protein</fullName>
    </submittedName>
</protein>
<reference evidence="2 3" key="1">
    <citation type="submission" date="2019-08" db="EMBL/GenBank/DDBJ databases">
        <title>Ulvibacter marinistellae sp. nov., isolated from a starfish, Patiria pectinifera.</title>
        <authorList>
            <person name="Kawano K."/>
            <person name="Ushijima N."/>
            <person name="Kihara M."/>
            <person name="Itoh H."/>
        </authorList>
    </citation>
    <scope>NUCLEOTIDE SEQUENCE [LARGE SCALE GENOMIC DNA]</scope>
    <source>
        <strain evidence="2 3">KK4</strain>
    </source>
</reference>
<comment type="caution">
    <text evidence="2">The sequence shown here is derived from an EMBL/GenBank/DDBJ whole genome shotgun (WGS) entry which is preliminary data.</text>
</comment>
<dbReference type="Pfam" id="PF20125">
    <property type="entry name" value="DUF6515"/>
    <property type="match status" value="1"/>
</dbReference>
<dbReference type="InterPro" id="IPR045398">
    <property type="entry name" value="DUF6515"/>
</dbReference>
<evidence type="ECO:0000256" key="1">
    <source>
        <dbReference type="SAM" id="SignalP"/>
    </source>
</evidence>
<evidence type="ECO:0000313" key="3">
    <source>
        <dbReference type="Proteomes" id="UP000326994"/>
    </source>
</evidence>
<dbReference type="AlphaFoldDB" id="A0A5J4FXH9"/>
<proteinExistence type="predicted"/>
<organism evidence="2 3">
    <name type="scientific">Patiriisocius marinistellae</name>
    <dbReference type="NCBI Taxonomy" id="2494560"/>
    <lineage>
        <taxon>Bacteria</taxon>
        <taxon>Pseudomonadati</taxon>
        <taxon>Bacteroidota</taxon>
        <taxon>Flavobacteriia</taxon>
        <taxon>Flavobacteriales</taxon>
        <taxon>Flavobacteriaceae</taxon>
        <taxon>Patiriisocius</taxon>
    </lineage>
</organism>
<dbReference type="OrthoDB" id="952191at2"/>
<keyword evidence="1" id="KW-0732">Signal</keyword>
<sequence length="200" mass="23213">MKAFIKKVVLPSLFIVAFSAQILAQINRNSTAKEKAVKITNTSLKKANAKRSIPKSRVTYKTPQKKVVSVRSVPNKTIVKHNNQNYYYGNNTYYTQSRGRYIPVAPKVGFRIKTLPVNFKIVRYNNNNYYNAHGIFYIQINNQYEVIDPEIGTIVYELPDDYEKVTIDELTYYEYANILYEKIQVDDARAYEVVGIIEME</sequence>